<dbReference type="CDD" id="cd00761">
    <property type="entry name" value="Glyco_tranf_GTA_type"/>
    <property type="match status" value="1"/>
</dbReference>
<evidence type="ECO:0000259" key="1">
    <source>
        <dbReference type="Pfam" id="PF00535"/>
    </source>
</evidence>
<dbReference type="EMBL" id="CP022278">
    <property type="protein sequence ID" value="ASK27715.1"/>
    <property type="molecule type" value="Genomic_DNA"/>
</dbReference>
<name>A0A220S3D5_9NEIS</name>
<evidence type="ECO:0000313" key="2">
    <source>
        <dbReference type="EMBL" id="ASK27715.1"/>
    </source>
</evidence>
<dbReference type="GO" id="GO:0016740">
    <property type="term" value="F:transferase activity"/>
    <property type="evidence" value="ECO:0007669"/>
    <property type="project" value="UniProtKB-KW"/>
</dbReference>
<gene>
    <name evidence="2" type="ORF">BG910_08160</name>
</gene>
<organism evidence="2 3">
    <name type="scientific">Neisseria chenwenguii</name>
    <dbReference type="NCBI Taxonomy" id="1853278"/>
    <lineage>
        <taxon>Bacteria</taxon>
        <taxon>Pseudomonadati</taxon>
        <taxon>Pseudomonadota</taxon>
        <taxon>Betaproteobacteria</taxon>
        <taxon>Neisseriales</taxon>
        <taxon>Neisseriaceae</taxon>
        <taxon>Neisseria</taxon>
    </lineage>
</organism>
<dbReference type="PANTHER" id="PTHR43685">
    <property type="entry name" value="GLYCOSYLTRANSFERASE"/>
    <property type="match status" value="1"/>
</dbReference>
<dbReference type="Gene3D" id="3.90.550.10">
    <property type="entry name" value="Spore Coat Polysaccharide Biosynthesis Protein SpsA, Chain A"/>
    <property type="match status" value="1"/>
</dbReference>
<dbReference type="RefSeq" id="WP_089036410.1">
    <property type="nucleotide sequence ID" value="NZ_CP022278.1"/>
</dbReference>
<sequence>MHTNPTLDVVIPCYNAARTLLTAVESAAAQRDVRNIWLVDDASTDNTRDVMRNLTMAFPQVRCEYMPQNGGSAKARNWGALQSDADFVAFLDADDAYETGVLTPAYMALEQFHYLSLVRLKLRPVGFPARYLDHPEFPRAWQRLAMTVGGNTVFRRCILLAAGGFPQDGLFRQFGGEDAALGIALTRSSVVGTLFGSEDAAVQHVYRDGIHAERLLDAELFGQTFADITPEHAAQAEAVTAKICRRLDEMKAHSAFDQTGITALEAGYEAV</sequence>
<dbReference type="Proteomes" id="UP000198238">
    <property type="component" value="Chromosome"/>
</dbReference>
<feature type="domain" description="Glycosyltransferase 2-like" evidence="1">
    <location>
        <begin position="9"/>
        <end position="122"/>
    </location>
</feature>
<dbReference type="AlphaFoldDB" id="A0A220S3D5"/>
<dbReference type="PANTHER" id="PTHR43685:SF2">
    <property type="entry name" value="GLYCOSYLTRANSFERASE 2-LIKE DOMAIN-CONTAINING PROTEIN"/>
    <property type="match status" value="1"/>
</dbReference>
<reference evidence="2 3" key="1">
    <citation type="submission" date="2017-06" db="EMBL/GenBank/DDBJ databases">
        <title>Neisseria chenwenguii sp. nov., isolated from the intestinal contents of Tibetan Plateau Pika in Yushu, Qinghai Province, China.</title>
        <authorList>
            <person name="Zhang G."/>
        </authorList>
    </citation>
    <scope>NUCLEOTIDE SEQUENCE [LARGE SCALE GENOMIC DNA]</scope>
    <source>
        <strain evidence="2 3">10023</strain>
    </source>
</reference>
<dbReference type="OrthoDB" id="9802649at2"/>
<dbReference type="InterPro" id="IPR029044">
    <property type="entry name" value="Nucleotide-diphossugar_trans"/>
</dbReference>
<dbReference type="KEGG" id="nei:BG910_08160"/>
<dbReference type="SUPFAM" id="SSF53448">
    <property type="entry name" value="Nucleotide-diphospho-sugar transferases"/>
    <property type="match status" value="1"/>
</dbReference>
<evidence type="ECO:0000313" key="3">
    <source>
        <dbReference type="Proteomes" id="UP000198238"/>
    </source>
</evidence>
<keyword evidence="2" id="KW-0808">Transferase</keyword>
<dbReference type="InterPro" id="IPR050834">
    <property type="entry name" value="Glycosyltransf_2"/>
</dbReference>
<dbReference type="Pfam" id="PF00535">
    <property type="entry name" value="Glycos_transf_2"/>
    <property type="match status" value="1"/>
</dbReference>
<accession>A0A220S3D5</accession>
<dbReference type="InterPro" id="IPR001173">
    <property type="entry name" value="Glyco_trans_2-like"/>
</dbReference>
<keyword evidence="3" id="KW-1185">Reference proteome</keyword>
<proteinExistence type="predicted"/>
<protein>
    <submittedName>
        <fullName evidence="2">Glycosyltransferase</fullName>
    </submittedName>
</protein>